<evidence type="ECO:0008006" key="3">
    <source>
        <dbReference type="Google" id="ProtNLM"/>
    </source>
</evidence>
<dbReference type="Pfam" id="PF02597">
    <property type="entry name" value="ThiS"/>
    <property type="match status" value="1"/>
</dbReference>
<sequence length="97" mass="10764">MEIKVHYDFTQQELTGEMDIVELLEGSKLKELLQLIDAKIVKAGEDKNIDTTYKTTLVSGQLNGCVVFINGAAPEKLLEQELHDGDNIEFVYGFCGG</sequence>
<dbReference type="InterPro" id="IPR016155">
    <property type="entry name" value="Mopterin_synth/thiamin_S_b"/>
</dbReference>
<dbReference type="InterPro" id="IPR012675">
    <property type="entry name" value="Beta-grasp_dom_sf"/>
</dbReference>
<dbReference type="SUPFAM" id="SSF54285">
    <property type="entry name" value="MoaD/ThiS"/>
    <property type="match status" value="1"/>
</dbReference>
<keyword evidence="2" id="KW-1185">Reference proteome</keyword>
<proteinExistence type="predicted"/>
<dbReference type="InterPro" id="IPR003749">
    <property type="entry name" value="ThiS/MoaD-like"/>
</dbReference>
<dbReference type="Gene3D" id="3.10.20.30">
    <property type="match status" value="1"/>
</dbReference>
<accession>A0A284VN95</accession>
<gene>
    <name evidence="1" type="ORF">MNV_2000010</name>
</gene>
<dbReference type="AlphaFoldDB" id="A0A284VN95"/>
<evidence type="ECO:0000313" key="2">
    <source>
        <dbReference type="Proteomes" id="UP000218615"/>
    </source>
</evidence>
<dbReference type="EMBL" id="FZMP01000114">
    <property type="protein sequence ID" value="SNQ60750.1"/>
    <property type="molecule type" value="Genomic_DNA"/>
</dbReference>
<dbReference type="RefSeq" id="WP_096205224.1">
    <property type="nucleotide sequence ID" value="NZ_FZMP01000114.1"/>
</dbReference>
<dbReference type="Proteomes" id="UP000218615">
    <property type="component" value="Unassembled WGS sequence"/>
</dbReference>
<name>A0A284VN95_9EURY</name>
<evidence type="ECO:0000313" key="1">
    <source>
        <dbReference type="EMBL" id="SNQ60750.1"/>
    </source>
</evidence>
<reference evidence="2" key="1">
    <citation type="submission" date="2017-06" db="EMBL/GenBank/DDBJ databases">
        <authorList>
            <person name="Cremers G."/>
        </authorList>
    </citation>
    <scope>NUCLEOTIDE SEQUENCE [LARGE SCALE GENOMIC DNA]</scope>
</reference>
<organism evidence="1 2">
    <name type="scientific">Candidatus Methanoperedens nitratireducens</name>
    <dbReference type="NCBI Taxonomy" id="1392998"/>
    <lineage>
        <taxon>Archaea</taxon>
        <taxon>Methanobacteriati</taxon>
        <taxon>Methanobacteriota</taxon>
        <taxon>Stenosarchaea group</taxon>
        <taxon>Methanomicrobia</taxon>
        <taxon>Methanosarcinales</taxon>
        <taxon>ANME-2 cluster</taxon>
        <taxon>Candidatus Methanoperedentaceae</taxon>
        <taxon>Candidatus Methanoperedens</taxon>
    </lineage>
</organism>
<dbReference type="OrthoDB" id="147339at2157"/>
<protein>
    <recommendedName>
        <fullName evidence="3">ThiS family protein</fullName>
    </recommendedName>
</protein>